<sequence>MSTVNTSAKPAYHHGNLRAEMIRLATEMSAQTGLDSVSVREVARQAGVSSSAAYRHFSSRDELLECVRRNVLEELSERMAQELGSVAEADPRLRVRAAGRAYVAFAVEAPLLFGSMSSGFPAPEGQWDGTPLGDLSALVRDAVPEAEGGAVEARSVALWSLVHGFAILCTQGGLRELAPRRREELLEEVLALGVRGLRSDGD</sequence>
<organism evidence="6 7">
    <name type="scientific">Brachybacterium muris UCD-AY4</name>
    <dbReference type="NCBI Taxonomy" id="1249481"/>
    <lineage>
        <taxon>Bacteria</taxon>
        <taxon>Bacillati</taxon>
        <taxon>Actinomycetota</taxon>
        <taxon>Actinomycetes</taxon>
        <taxon>Micrococcales</taxon>
        <taxon>Dermabacteraceae</taxon>
        <taxon>Brachybacterium</taxon>
    </lineage>
</organism>
<keyword evidence="2 4" id="KW-0238">DNA-binding</keyword>
<dbReference type="InterPro" id="IPR036271">
    <property type="entry name" value="Tet_transcr_reg_TetR-rel_C_sf"/>
</dbReference>
<dbReference type="SUPFAM" id="SSF46689">
    <property type="entry name" value="Homeodomain-like"/>
    <property type="match status" value="1"/>
</dbReference>
<dbReference type="OrthoDB" id="3173376at2"/>
<dbReference type="Gene3D" id="1.10.357.10">
    <property type="entry name" value="Tetracycline Repressor, domain 2"/>
    <property type="match status" value="1"/>
</dbReference>
<dbReference type="GO" id="GO:0000976">
    <property type="term" value="F:transcription cis-regulatory region binding"/>
    <property type="evidence" value="ECO:0007669"/>
    <property type="project" value="TreeGrafter"/>
</dbReference>
<evidence type="ECO:0000256" key="2">
    <source>
        <dbReference type="ARBA" id="ARBA00023125"/>
    </source>
</evidence>
<gene>
    <name evidence="6" type="ORF">D641_0102535</name>
</gene>
<dbReference type="PROSITE" id="PS50977">
    <property type="entry name" value="HTH_TETR_2"/>
    <property type="match status" value="1"/>
</dbReference>
<dbReference type="InterPro" id="IPR001647">
    <property type="entry name" value="HTH_TetR"/>
</dbReference>
<evidence type="ECO:0000259" key="5">
    <source>
        <dbReference type="PROSITE" id="PS50977"/>
    </source>
</evidence>
<dbReference type="InterPro" id="IPR050109">
    <property type="entry name" value="HTH-type_TetR-like_transc_reg"/>
</dbReference>
<feature type="domain" description="HTH tetR-type" evidence="5">
    <location>
        <begin position="15"/>
        <end position="75"/>
    </location>
</feature>
<protein>
    <submittedName>
        <fullName evidence="6">Transcriptional regulator</fullName>
    </submittedName>
</protein>
<dbReference type="STRING" id="1249481.D641_0102535"/>
<dbReference type="GO" id="GO:0003700">
    <property type="term" value="F:DNA-binding transcription factor activity"/>
    <property type="evidence" value="ECO:0007669"/>
    <property type="project" value="TreeGrafter"/>
</dbReference>
<keyword evidence="7" id="KW-1185">Reference proteome</keyword>
<feature type="DNA-binding region" description="H-T-H motif" evidence="4">
    <location>
        <begin position="38"/>
        <end position="57"/>
    </location>
</feature>
<dbReference type="Pfam" id="PF13305">
    <property type="entry name" value="TetR_C_33"/>
    <property type="match status" value="1"/>
</dbReference>
<evidence type="ECO:0000256" key="1">
    <source>
        <dbReference type="ARBA" id="ARBA00023015"/>
    </source>
</evidence>
<dbReference type="PANTHER" id="PTHR30055">
    <property type="entry name" value="HTH-TYPE TRANSCRIPTIONAL REGULATOR RUTR"/>
    <property type="match status" value="1"/>
</dbReference>
<dbReference type="Proteomes" id="UP000019754">
    <property type="component" value="Unassembled WGS sequence"/>
</dbReference>
<evidence type="ECO:0000256" key="3">
    <source>
        <dbReference type="ARBA" id="ARBA00023163"/>
    </source>
</evidence>
<dbReference type="SUPFAM" id="SSF48498">
    <property type="entry name" value="Tetracyclin repressor-like, C-terminal domain"/>
    <property type="match status" value="1"/>
</dbReference>
<evidence type="ECO:0000313" key="6">
    <source>
        <dbReference type="EMBL" id="EYT50709.1"/>
    </source>
</evidence>
<proteinExistence type="predicted"/>
<dbReference type="PANTHER" id="PTHR30055:SF220">
    <property type="entry name" value="TETR-FAMILY REGULATORY PROTEIN"/>
    <property type="match status" value="1"/>
</dbReference>
<evidence type="ECO:0000256" key="4">
    <source>
        <dbReference type="PROSITE-ProRule" id="PRU00335"/>
    </source>
</evidence>
<dbReference type="InterPro" id="IPR009057">
    <property type="entry name" value="Homeodomain-like_sf"/>
</dbReference>
<dbReference type="PRINTS" id="PR00455">
    <property type="entry name" value="HTHTETR"/>
</dbReference>
<keyword evidence="3" id="KW-0804">Transcription</keyword>
<dbReference type="HOGENOM" id="CLU_069356_40_0_11"/>
<keyword evidence="1" id="KW-0805">Transcription regulation</keyword>
<reference evidence="6 7" key="1">
    <citation type="journal article" date="2013" name="Genome Announc.">
        <title>Draft genome sequence of an Actinobacterium, Brachybacterium muris strain UCD-AY4.</title>
        <authorList>
            <person name="Lo J.R."/>
            <person name="Lang J.M."/>
            <person name="Darling A.E."/>
            <person name="Eisen J.A."/>
            <person name="Coil D.A."/>
        </authorList>
    </citation>
    <scope>NUCLEOTIDE SEQUENCE [LARGE SCALE GENOMIC DNA]</scope>
    <source>
        <strain evidence="6 7">UCD-AY4</strain>
    </source>
</reference>
<comment type="caution">
    <text evidence="6">The sequence shown here is derived from an EMBL/GenBank/DDBJ whole genome shotgun (WGS) entry which is preliminary data.</text>
</comment>
<evidence type="ECO:0000313" key="7">
    <source>
        <dbReference type="Proteomes" id="UP000019754"/>
    </source>
</evidence>
<dbReference type="EMBL" id="AORC01000003">
    <property type="protein sequence ID" value="EYT50709.1"/>
    <property type="molecule type" value="Genomic_DNA"/>
</dbReference>
<dbReference type="InterPro" id="IPR025996">
    <property type="entry name" value="MT1864/Rv1816-like_C"/>
</dbReference>
<dbReference type="RefSeq" id="WP_017822224.1">
    <property type="nucleotide sequence ID" value="NZ_AORC01000003.1"/>
</dbReference>
<accession>A0A022KX05</accession>
<name>A0A022KX05_9MICO</name>
<dbReference type="AlphaFoldDB" id="A0A022KX05"/>
<dbReference type="Pfam" id="PF00440">
    <property type="entry name" value="TetR_N"/>
    <property type="match status" value="1"/>
</dbReference>